<dbReference type="Proteomes" id="UP001299546">
    <property type="component" value="Unassembled WGS sequence"/>
</dbReference>
<dbReference type="InterPro" id="IPR015421">
    <property type="entry name" value="PyrdxlP-dep_Trfase_major"/>
</dbReference>
<dbReference type="EMBL" id="JAJCIS010000007">
    <property type="protein sequence ID" value="MCB7387965.1"/>
    <property type="molecule type" value="Genomic_DNA"/>
</dbReference>
<dbReference type="PANTHER" id="PTHR30244:SF34">
    <property type="entry name" value="DTDP-4-AMINO-4,6-DIDEOXYGALACTOSE TRANSAMINASE"/>
    <property type="match status" value="1"/>
</dbReference>
<sequence length="355" mass="40963">MEIGGFFPYEELQKEENGYIDLVCPDAGDVRHLMSGRCAIYLCLQDSLLTDPKKAAYLPAYTCETVSGCFVKAGYRIYYYDVDEHLAPIFDENLIGEISFLLICGYYGFSTYDEDFVKRCHSRGVTVMQDTTHTAFSPHEACPEADYIAVSLRKWMGVISGGLAIKRNGTFKVSPLPADMEHLSIRQEALTKREQYEKLGDETLNKESADAFWKAEWMLREIFDMQEGDADSLYRIKHYPLDTAVQKRRENYAWLLEHLPKNPAVRPIFPELPEDVCPMFFPFLCDDRESLMKHLAANQIPPKVYWPVPPFIHIEEYPHAQYIYEHVMSISCDQRFSLEDMARVAEAFQAYASQK</sequence>
<gene>
    <name evidence="2" type="ORF">LIZ65_11745</name>
</gene>
<dbReference type="InterPro" id="IPR015422">
    <property type="entry name" value="PyrdxlP-dep_Trfase_small"/>
</dbReference>
<dbReference type="InterPro" id="IPR000653">
    <property type="entry name" value="DegT/StrS_aminotransferase"/>
</dbReference>
<dbReference type="RefSeq" id="WP_066733123.1">
    <property type="nucleotide sequence ID" value="NZ_JAJCIQ010000008.1"/>
</dbReference>
<accession>A0ABS8DHQ4</accession>
<dbReference type="PANTHER" id="PTHR30244">
    <property type="entry name" value="TRANSAMINASE"/>
    <property type="match status" value="1"/>
</dbReference>
<keyword evidence="2" id="KW-0808">Transferase</keyword>
<evidence type="ECO:0000313" key="3">
    <source>
        <dbReference type="Proteomes" id="UP001299546"/>
    </source>
</evidence>
<dbReference type="InterPro" id="IPR015424">
    <property type="entry name" value="PyrdxlP-dep_Trfase"/>
</dbReference>
<protein>
    <submittedName>
        <fullName evidence="2">DegT/DnrJ/EryC1/StrS family aminotransferase</fullName>
    </submittedName>
</protein>
<keyword evidence="3" id="KW-1185">Reference proteome</keyword>
<evidence type="ECO:0000256" key="1">
    <source>
        <dbReference type="RuleBase" id="RU004508"/>
    </source>
</evidence>
<evidence type="ECO:0000313" key="2">
    <source>
        <dbReference type="EMBL" id="MCB7387965.1"/>
    </source>
</evidence>
<dbReference type="Gene3D" id="3.90.1150.10">
    <property type="entry name" value="Aspartate Aminotransferase, domain 1"/>
    <property type="match status" value="1"/>
</dbReference>
<dbReference type="Gene3D" id="3.40.640.10">
    <property type="entry name" value="Type I PLP-dependent aspartate aminotransferase-like (Major domain)"/>
    <property type="match status" value="1"/>
</dbReference>
<name>A0ABS8DHQ4_9FIRM</name>
<keyword evidence="1" id="KW-0663">Pyridoxal phosphate</keyword>
<dbReference type="SUPFAM" id="SSF53383">
    <property type="entry name" value="PLP-dependent transferases"/>
    <property type="match status" value="1"/>
</dbReference>
<organism evidence="2 3">
    <name type="scientific">Bariatricus massiliensis</name>
    <dbReference type="NCBI Taxonomy" id="1745713"/>
    <lineage>
        <taxon>Bacteria</taxon>
        <taxon>Bacillati</taxon>
        <taxon>Bacillota</taxon>
        <taxon>Clostridia</taxon>
        <taxon>Lachnospirales</taxon>
        <taxon>Lachnospiraceae</taxon>
        <taxon>Bariatricus</taxon>
    </lineage>
</organism>
<keyword evidence="2" id="KW-0032">Aminotransferase</keyword>
<dbReference type="Pfam" id="PF01041">
    <property type="entry name" value="DegT_DnrJ_EryC1"/>
    <property type="match status" value="1"/>
</dbReference>
<proteinExistence type="inferred from homology"/>
<dbReference type="GO" id="GO:0008483">
    <property type="term" value="F:transaminase activity"/>
    <property type="evidence" value="ECO:0007669"/>
    <property type="project" value="UniProtKB-KW"/>
</dbReference>
<comment type="caution">
    <text evidence="2">The sequence shown here is derived from an EMBL/GenBank/DDBJ whole genome shotgun (WGS) entry which is preliminary data.</text>
</comment>
<comment type="similarity">
    <text evidence="1">Belongs to the DegT/DnrJ/EryC1 family.</text>
</comment>
<reference evidence="2 3" key="1">
    <citation type="submission" date="2021-10" db="EMBL/GenBank/DDBJ databases">
        <title>Collection of gut derived symbiotic bacterial strains cultured from healthy donors.</title>
        <authorList>
            <person name="Lin H."/>
            <person name="Littmann E."/>
            <person name="Kohout C."/>
            <person name="Pamer E.G."/>
        </authorList>
    </citation>
    <scope>NUCLEOTIDE SEQUENCE [LARGE SCALE GENOMIC DNA]</scope>
    <source>
        <strain evidence="2 3">DFI.1.165</strain>
    </source>
</reference>